<name>A0ABU6VAC9_9FABA</name>
<dbReference type="InterPro" id="IPR044824">
    <property type="entry name" value="MAIN-like"/>
</dbReference>
<sequence>MTPGDGAPPDVLRQYARCYIMMMIGGALFPDKTNNIVSEQIIVGFGHSVLDIPAPVHREQARQLGDERLLTPSDIVDLLGIPPLLSTRQRPCGLSPCFPICSPSLNGLGQIYRDTHARRMLEFLNKLDRVGVDDFVWTPYMALQWRVMEPGWVNEVGEIETWLATVPIVLFMYVRFHHVAHVKRQFGSEQAVPLDPVNPDRLLKDPSGAQLPDDVPPAATQERDPIVLPRDAHARGRRARMQRPDIRRKDEGAPTSVRSDTQPGGDHVDEEAGYRRHEDIPEGAGAQDSGGGGRWPCAARTRRRLLLRRGYRAGSVHPIGRGLCFRIRPTSTLWRSVGSVQSLRPAE</sequence>
<dbReference type="PANTHER" id="PTHR46033:SF1">
    <property type="entry name" value="PROTEIN MAIN-LIKE 2"/>
    <property type="match status" value="1"/>
</dbReference>
<protein>
    <recommendedName>
        <fullName evidence="4">Aminotransferase-like plant mobile domain-containing protein</fullName>
    </recommendedName>
</protein>
<evidence type="ECO:0000313" key="3">
    <source>
        <dbReference type="Proteomes" id="UP001341840"/>
    </source>
</evidence>
<comment type="caution">
    <text evidence="2">The sequence shown here is derived from an EMBL/GenBank/DDBJ whole genome shotgun (WGS) entry which is preliminary data.</text>
</comment>
<dbReference type="EMBL" id="JASCZI010151182">
    <property type="protein sequence ID" value="MED6170640.1"/>
    <property type="molecule type" value="Genomic_DNA"/>
</dbReference>
<feature type="region of interest" description="Disordered" evidence="1">
    <location>
        <begin position="187"/>
        <end position="296"/>
    </location>
</feature>
<reference evidence="2 3" key="1">
    <citation type="journal article" date="2023" name="Plants (Basel)">
        <title>Bridging the Gap: Combining Genomics and Transcriptomics Approaches to Understand Stylosanthes scabra, an Orphan Legume from the Brazilian Caatinga.</title>
        <authorList>
            <person name="Ferreira-Neto J.R.C."/>
            <person name="da Silva M.D."/>
            <person name="Binneck E."/>
            <person name="de Melo N.F."/>
            <person name="da Silva R.H."/>
            <person name="de Melo A.L.T.M."/>
            <person name="Pandolfi V."/>
            <person name="Bustamante F.O."/>
            <person name="Brasileiro-Vidal A.C."/>
            <person name="Benko-Iseppon A.M."/>
        </authorList>
    </citation>
    <scope>NUCLEOTIDE SEQUENCE [LARGE SCALE GENOMIC DNA]</scope>
    <source>
        <tissue evidence="2">Leaves</tissue>
    </source>
</reference>
<feature type="compositionally biased region" description="Basic and acidic residues" evidence="1">
    <location>
        <begin position="242"/>
        <end position="252"/>
    </location>
</feature>
<organism evidence="2 3">
    <name type="scientific">Stylosanthes scabra</name>
    <dbReference type="NCBI Taxonomy" id="79078"/>
    <lineage>
        <taxon>Eukaryota</taxon>
        <taxon>Viridiplantae</taxon>
        <taxon>Streptophyta</taxon>
        <taxon>Embryophyta</taxon>
        <taxon>Tracheophyta</taxon>
        <taxon>Spermatophyta</taxon>
        <taxon>Magnoliopsida</taxon>
        <taxon>eudicotyledons</taxon>
        <taxon>Gunneridae</taxon>
        <taxon>Pentapetalae</taxon>
        <taxon>rosids</taxon>
        <taxon>fabids</taxon>
        <taxon>Fabales</taxon>
        <taxon>Fabaceae</taxon>
        <taxon>Papilionoideae</taxon>
        <taxon>50 kb inversion clade</taxon>
        <taxon>dalbergioids sensu lato</taxon>
        <taxon>Dalbergieae</taxon>
        <taxon>Pterocarpus clade</taxon>
        <taxon>Stylosanthes</taxon>
    </lineage>
</organism>
<feature type="compositionally biased region" description="Basic and acidic residues" evidence="1">
    <location>
        <begin position="221"/>
        <end position="234"/>
    </location>
</feature>
<evidence type="ECO:0000256" key="1">
    <source>
        <dbReference type="SAM" id="MobiDB-lite"/>
    </source>
</evidence>
<proteinExistence type="predicted"/>
<dbReference type="PANTHER" id="PTHR46033">
    <property type="entry name" value="PROTEIN MAIN-LIKE 2"/>
    <property type="match status" value="1"/>
</dbReference>
<gene>
    <name evidence="2" type="ORF">PIB30_033011</name>
</gene>
<dbReference type="Proteomes" id="UP001341840">
    <property type="component" value="Unassembled WGS sequence"/>
</dbReference>
<feature type="compositionally biased region" description="Basic and acidic residues" evidence="1">
    <location>
        <begin position="266"/>
        <end position="280"/>
    </location>
</feature>
<evidence type="ECO:0008006" key="4">
    <source>
        <dbReference type="Google" id="ProtNLM"/>
    </source>
</evidence>
<evidence type="ECO:0000313" key="2">
    <source>
        <dbReference type="EMBL" id="MED6170640.1"/>
    </source>
</evidence>
<accession>A0ABU6VAC9</accession>
<keyword evidence="3" id="KW-1185">Reference proteome</keyword>